<dbReference type="OrthoDB" id="19555at10239"/>
<reference evidence="1 2" key="1">
    <citation type="journal article" date="2013" name="Proc. Natl. Acad. Sci. U.S.A.">
        <title>Twelve previously unknown phage genera are ubiquitous in global oceans.</title>
        <authorList>
            <person name="Holmfeldt K."/>
            <person name="Solonenko N."/>
            <person name="Shah M."/>
            <person name="Corrier K."/>
            <person name="Riemann L."/>
            <person name="Verberkmoes N.C."/>
            <person name="Sullivan M.B."/>
        </authorList>
    </citation>
    <scope>NUCLEOTIDE SEQUENCE [LARGE SCALE GENOMIC DNA]</scope>
    <source>
        <strain evidence="1">Phi18:1</strain>
    </source>
</reference>
<dbReference type="Proteomes" id="UP000014712">
    <property type="component" value="Segment"/>
</dbReference>
<dbReference type="GeneID" id="16797097"/>
<keyword evidence="2" id="KW-1185">Reference proteome</keyword>
<name>S0A1W6_9CAUD</name>
<protein>
    <submittedName>
        <fullName evidence="1">Uncharacterized protein</fullName>
    </submittedName>
</protein>
<dbReference type="KEGG" id="vg:16797097"/>
<evidence type="ECO:0000313" key="1">
    <source>
        <dbReference type="EMBL" id="AGO48472.1"/>
    </source>
</evidence>
<organism evidence="1 2">
    <name type="scientific">Cellulophaga phage phi18:1</name>
    <dbReference type="NCBI Taxonomy" id="1327982"/>
    <lineage>
        <taxon>Viruses</taxon>
        <taxon>Duplodnaviria</taxon>
        <taxon>Heunggongvirae</taxon>
        <taxon>Uroviricota</taxon>
        <taxon>Caudoviricetes</taxon>
        <taxon>Helsingorvirus</taxon>
        <taxon>Helsingorvirus Cba181</taxon>
    </lineage>
</organism>
<dbReference type="RefSeq" id="YP_008240939.1">
    <property type="nucleotide sequence ID" value="NC_021790.1"/>
</dbReference>
<accession>S0A1W6</accession>
<proteinExistence type="predicted"/>
<reference evidence="2" key="2">
    <citation type="submission" date="2013-03" db="EMBL/GenBank/DDBJ databases">
        <title>The Cellulophaga phages: a novel, diverse, and globally ubiquitous model system.</title>
        <authorList>
            <person name="Holmfeldt K."/>
            <person name="Solonenko N."/>
            <person name="Shah M."/>
            <person name="Corrier K."/>
            <person name="Riemann L."/>
            <person name="VerBerkmoes N.C."/>
            <person name="Sullivan M.B."/>
        </authorList>
    </citation>
    <scope>NUCLEOTIDE SEQUENCE [LARGE SCALE GENOMIC DNA]</scope>
</reference>
<evidence type="ECO:0000313" key="2">
    <source>
        <dbReference type="Proteomes" id="UP000014712"/>
    </source>
</evidence>
<sequence length="105" mass="12280">MENFWKMIFKTIDIDGVEVIIEQETKGYFIFYFNYKGVPGGSAVSLQTVLNPPKFEKMARKRIRKAKAKRMSDLRIVISHNKKHGQKYSHLLSELDAIRKEMSTK</sequence>
<dbReference type="EMBL" id="KC821619">
    <property type="protein sequence ID" value="AGO48472.1"/>
    <property type="molecule type" value="Genomic_DNA"/>
</dbReference>
<gene>
    <name evidence="1" type="ORF">Phi18:1_gp25</name>
</gene>